<dbReference type="EMBL" id="VJZA01000033">
    <property type="protein sequence ID" value="TVT20714.1"/>
    <property type="molecule type" value="Genomic_DNA"/>
</dbReference>
<accession>A0A558A8X7</accession>
<dbReference type="AlphaFoldDB" id="A0A558A8X7"/>
<keyword evidence="2" id="KW-1185">Reference proteome</keyword>
<dbReference type="Proteomes" id="UP000318578">
    <property type="component" value="Unassembled WGS sequence"/>
</dbReference>
<evidence type="ECO:0000313" key="1">
    <source>
        <dbReference type="EMBL" id="TVT20714.1"/>
    </source>
</evidence>
<protein>
    <submittedName>
        <fullName evidence="1">Uncharacterized protein</fullName>
    </submittedName>
</protein>
<organism evidence="1 2">
    <name type="scientific">Amycolatopsis acidiphila</name>
    <dbReference type="NCBI Taxonomy" id="715473"/>
    <lineage>
        <taxon>Bacteria</taxon>
        <taxon>Bacillati</taxon>
        <taxon>Actinomycetota</taxon>
        <taxon>Actinomycetes</taxon>
        <taxon>Pseudonocardiales</taxon>
        <taxon>Pseudonocardiaceae</taxon>
        <taxon>Amycolatopsis</taxon>
    </lineage>
</organism>
<reference evidence="1 2" key="1">
    <citation type="submission" date="2019-07" db="EMBL/GenBank/DDBJ databases">
        <title>New species of Amycolatopsis and Streptomyces.</title>
        <authorList>
            <person name="Duangmal K."/>
            <person name="Teo W.F.A."/>
            <person name="Lipun K."/>
        </authorList>
    </citation>
    <scope>NUCLEOTIDE SEQUENCE [LARGE SCALE GENOMIC DNA]</scope>
    <source>
        <strain evidence="1 2">JCM 30562</strain>
    </source>
</reference>
<comment type="caution">
    <text evidence="1">The sequence shown here is derived from an EMBL/GenBank/DDBJ whole genome shotgun (WGS) entry which is preliminary data.</text>
</comment>
<proteinExistence type="predicted"/>
<dbReference type="RefSeq" id="WP_144640763.1">
    <property type="nucleotide sequence ID" value="NZ_BNAX01000007.1"/>
</dbReference>
<sequence length="110" mass="12181">MTDLSERLRRLDRAVDTETAALLDRKAEDVEAISQLARIGRHLLELGACLLAEVPDIDLDDLDTALIGIVAATLDQPGGPHRRRRELRLGGLTIRVTAERTCGTGTWRRK</sequence>
<evidence type="ECO:0000313" key="2">
    <source>
        <dbReference type="Proteomes" id="UP000318578"/>
    </source>
</evidence>
<gene>
    <name evidence="1" type="ORF">FNH06_19560</name>
</gene>
<name>A0A558A8X7_9PSEU</name>